<accession>A0ABY4KGX5</accession>
<protein>
    <submittedName>
        <fullName evidence="1">Uncharacterized protein</fullName>
    </submittedName>
</protein>
<dbReference type="Proteomes" id="UP000830583">
    <property type="component" value="Chromosome"/>
</dbReference>
<keyword evidence="2" id="KW-1185">Reference proteome</keyword>
<sequence length="229" mass="27581">MEDWVSYFYEEKYNFSESFKNELSKQLGKTLQSRLEYENLFQDYFFNLFLGMTEIEITEKDNFVFANAEIISPDSQSRNITICWKSDIFENRLEIHKSEVEGKIEFFFCSDLPIEELKKYIKTKKQKNKIIDKLKFEINLNRFPDLVVKFEEKEKLTLEEKIEISSIFKKNKDIHVSEFIENLILLDFQIDSQKFNEEEFKVAEKYINQSLNLIKKLKYSEKISQIVVE</sequence>
<dbReference type="RefSeq" id="WP_248433591.1">
    <property type="nucleotide sequence ID" value="NZ_CP096205.1"/>
</dbReference>
<gene>
    <name evidence="1" type="ORF">M0M57_13630</name>
</gene>
<evidence type="ECO:0000313" key="2">
    <source>
        <dbReference type="Proteomes" id="UP000830583"/>
    </source>
</evidence>
<dbReference type="EMBL" id="CP096205">
    <property type="protein sequence ID" value="UPQ78655.1"/>
    <property type="molecule type" value="Genomic_DNA"/>
</dbReference>
<name>A0ABY4KGX5_9FLAO</name>
<proteinExistence type="predicted"/>
<organism evidence="1 2">
    <name type="scientific">Flavobacterium azooxidireducens</name>
    <dbReference type="NCBI Taxonomy" id="1871076"/>
    <lineage>
        <taxon>Bacteria</taxon>
        <taxon>Pseudomonadati</taxon>
        <taxon>Bacteroidota</taxon>
        <taxon>Flavobacteriia</taxon>
        <taxon>Flavobacteriales</taxon>
        <taxon>Flavobacteriaceae</taxon>
        <taxon>Flavobacterium</taxon>
    </lineage>
</organism>
<evidence type="ECO:0000313" key="1">
    <source>
        <dbReference type="EMBL" id="UPQ78655.1"/>
    </source>
</evidence>
<reference evidence="1" key="1">
    <citation type="submission" date="2022-04" db="EMBL/GenBank/DDBJ databases">
        <title>Consumption of N2O by Flavobacterium azooxidireducens sp. nov. isolated from Decomposing Leaf Litter of Phragmites australis (Cav.).</title>
        <authorList>
            <person name="Behrendt U."/>
            <person name="Spanner T."/>
            <person name="Augustin J."/>
            <person name="Horn M.A."/>
            <person name="Kolb S."/>
            <person name="Ulrich A."/>
        </authorList>
    </citation>
    <scope>NUCLEOTIDE SEQUENCE</scope>
    <source>
        <strain evidence="1">IGB 4-14</strain>
    </source>
</reference>